<reference evidence="2" key="1">
    <citation type="submission" date="2018-06" db="EMBL/GenBank/DDBJ databases">
        <authorList>
            <person name="Zhirakovskaya E."/>
        </authorList>
    </citation>
    <scope>NUCLEOTIDE SEQUENCE [LARGE SCALE GENOMIC DNA]</scope>
</reference>
<proteinExistence type="predicted"/>
<dbReference type="RefSeq" id="YP_010649526.1">
    <property type="nucleotide sequence ID" value="NC_070769.1"/>
</dbReference>
<gene>
    <name evidence="1" type="primary">44</name>
    <name evidence="1" type="ORF">SEA_MARGARETKALI_44</name>
</gene>
<protein>
    <submittedName>
        <fullName evidence="1">Uncharacterized protein</fullName>
    </submittedName>
</protein>
<evidence type="ECO:0000313" key="1">
    <source>
        <dbReference type="EMBL" id="AXH44424.1"/>
    </source>
</evidence>
<name>A0A345KN22_9CAUD</name>
<sequence length="84" mass="9154">MQASVKEYFATEGSAIHNRIGYVLEAADAVLFSEAAIERAAKATYAEGAFCGTCEFEGWDSCADCRRCNMDYARAVVAALREET</sequence>
<evidence type="ECO:0000313" key="2">
    <source>
        <dbReference type="Proteomes" id="UP000257231"/>
    </source>
</evidence>
<dbReference type="Proteomes" id="UP000257231">
    <property type="component" value="Segment"/>
</dbReference>
<dbReference type="KEGG" id="vg:77925074"/>
<dbReference type="EMBL" id="MH450123">
    <property type="protein sequence ID" value="AXH44424.1"/>
    <property type="molecule type" value="Genomic_DNA"/>
</dbReference>
<accession>A0A345KN22</accession>
<dbReference type="GeneID" id="77925074"/>
<keyword evidence="2" id="KW-1185">Reference proteome</keyword>
<organism evidence="1 2">
    <name type="scientific">Arthrobacter phage MargaretKali</name>
    <dbReference type="NCBI Taxonomy" id="2250414"/>
    <lineage>
        <taxon>Viruses</taxon>
        <taxon>Duplodnaviria</taxon>
        <taxon>Heunggongvirae</taxon>
        <taxon>Uroviricota</taxon>
        <taxon>Caudoviricetes</taxon>
        <taxon>Kumottavirus</taxon>
        <taxon>Kumottavirus margaretkali</taxon>
    </lineage>
</organism>